<sequence length="88" mass="10322">MNKQFNILEDMNRVFAKIDEMQGDWDGKCSCKECYWNMYHPTKRPDRTICVSESLSDTKMAPNSKECPSYWSYVEAVGKPKEDKEDGR</sequence>
<name>A0ABU6GQJ4_9BACL</name>
<evidence type="ECO:0000313" key="1">
    <source>
        <dbReference type="EMBL" id="MEC0241998.1"/>
    </source>
</evidence>
<dbReference type="Proteomes" id="UP001344632">
    <property type="component" value="Unassembled WGS sequence"/>
</dbReference>
<evidence type="ECO:0000313" key="2">
    <source>
        <dbReference type="Proteomes" id="UP001344632"/>
    </source>
</evidence>
<accession>A0ABU6GQJ4</accession>
<reference evidence="1 2" key="1">
    <citation type="submission" date="2023-03" db="EMBL/GenBank/DDBJ databases">
        <title>Bacillus Genome Sequencing.</title>
        <authorList>
            <person name="Dunlap C."/>
        </authorList>
    </citation>
    <scope>NUCLEOTIDE SEQUENCE [LARGE SCALE GENOMIC DNA]</scope>
    <source>
        <strain evidence="1 2">BD-525</strain>
    </source>
</reference>
<proteinExistence type="predicted"/>
<dbReference type="RefSeq" id="WP_326089739.1">
    <property type="nucleotide sequence ID" value="NZ_JARLKZ010000015.1"/>
</dbReference>
<comment type="caution">
    <text evidence="1">The sequence shown here is derived from an EMBL/GenBank/DDBJ whole genome shotgun (WGS) entry which is preliminary data.</text>
</comment>
<organism evidence="1 2">
    <name type="scientific">Paenibacillus dokdonensis</name>
    <dbReference type="NCBI Taxonomy" id="2567944"/>
    <lineage>
        <taxon>Bacteria</taxon>
        <taxon>Bacillati</taxon>
        <taxon>Bacillota</taxon>
        <taxon>Bacilli</taxon>
        <taxon>Bacillales</taxon>
        <taxon>Paenibacillaceae</taxon>
        <taxon>Paenibacillus</taxon>
    </lineage>
</organism>
<dbReference type="EMBL" id="JARLKZ010000015">
    <property type="protein sequence ID" value="MEC0241998.1"/>
    <property type="molecule type" value="Genomic_DNA"/>
</dbReference>
<keyword evidence="2" id="KW-1185">Reference proteome</keyword>
<gene>
    <name evidence="1" type="ORF">P4H66_19530</name>
</gene>
<protein>
    <submittedName>
        <fullName evidence="1">Uncharacterized protein</fullName>
    </submittedName>
</protein>